<gene>
    <name evidence="7" type="ORF">MPDQ_004709</name>
</gene>
<protein>
    <recommendedName>
        <fullName evidence="9">SH3 domain-containing protein</fullName>
    </recommendedName>
</protein>
<organism evidence="7 8">
    <name type="scientific">Monascus purpureus</name>
    <name type="common">Red mold</name>
    <name type="synonym">Monascus anka</name>
    <dbReference type="NCBI Taxonomy" id="5098"/>
    <lineage>
        <taxon>Eukaryota</taxon>
        <taxon>Fungi</taxon>
        <taxon>Dikarya</taxon>
        <taxon>Ascomycota</taxon>
        <taxon>Pezizomycotina</taxon>
        <taxon>Eurotiomycetes</taxon>
        <taxon>Eurotiomycetidae</taxon>
        <taxon>Eurotiales</taxon>
        <taxon>Aspergillaceae</taxon>
        <taxon>Monascus</taxon>
    </lineage>
</organism>
<feature type="compositionally biased region" description="Polar residues" evidence="4">
    <location>
        <begin position="303"/>
        <end position="313"/>
    </location>
</feature>
<dbReference type="AlphaFoldDB" id="A0A507QH02"/>
<keyword evidence="1 2" id="KW-0728">SH3 domain</keyword>
<dbReference type="PANTHER" id="PTHR47174:SF2">
    <property type="entry name" value="SH3 DOMAIN SIGNALLING PROTEIN (AFU_ORTHOLOGUE AFUA_5G07670)"/>
    <property type="match status" value="1"/>
</dbReference>
<dbReference type="InterPro" id="IPR036028">
    <property type="entry name" value="SH3-like_dom_sf"/>
</dbReference>
<dbReference type="GO" id="GO:0097320">
    <property type="term" value="P:plasma membrane tubulation"/>
    <property type="evidence" value="ECO:0007669"/>
    <property type="project" value="TreeGrafter"/>
</dbReference>
<dbReference type="OrthoDB" id="10255128at2759"/>
<evidence type="ECO:0000313" key="8">
    <source>
        <dbReference type="Proteomes" id="UP000319663"/>
    </source>
</evidence>
<dbReference type="InterPro" id="IPR046982">
    <property type="entry name" value="BIN3/RVS161-like"/>
</dbReference>
<sequence length="480" mass="53964">MHSVRKSLGKFIKSSEDENRISIILQDFDHVDKLLAKIIDSTKAWRDSWQIFLRNQSQLVGEFEGIYAPINSAPRNDSTTLETALVRTHKLREECEDLQSDLLHELDTVDQLIIKPAARAKDDLTPMKRIIKKRADRKLDYDRYQDRVDNYYKKKTLSNRDNEALAKAESDLAKAKAEYKATDENLRQHLPLLISAIFSLLPIFLAVQIEIQNSILGNLYTMMHDFCEQEKLPSPAPPMEEVIEIWSRSFSPVQKEVESFRCLINGKAVQQPLSSSSPQSAQNSTSRPVSRSSYYDPCRHRPSTSSDRSVLSDTRSRPSDLPSPARSMNLTIPNFNTLCRPSTASSSTTDSSFVPLPEYFQTPGSLSQSSSNIDYFSRRQSTAASSPSVSSVLLSPDYKAAAIAKKKPPPPPPPKPKFEKGNKTMFVTALYDFEGQGAGDLAFREGDRIQVLQKTDSTDGWWEGELRGVRGSFPANYVSV</sequence>
<reference evidence="7 8" key="1">
    <citation type="submission" date="2019-06" db="EMBL/GenBank/DDBJ databases">
        <title>Wine fermentation using esterase from Monascus purpureus.</title>
        <authorList>
            <person name="Geng C."/>
            <person name="Zhang Y."/>
        </authorList>
    </citation>
    <scope>NUCLEOTIDE SEQUENCE [LARGE SCALE GENOMIC DNA]</scope>
    <source>
        <strain evidence="7">HQ1</strain>
    </source>
</reference>
<evidence type="ECO:0008006" key="9">
    <source>
        <dbReference type="Google" id="ProtNLM"/>
    </source>
</evidence>
<dbReference type="Gene3D" id="1.20.1270.60">
    <property type="entry name" value="Arfaptin homology (AH) domain/BAR domain"/>
    <property type="match status" value="1"/>
</dbReference>
<dbReference type="PROSITE" id="PS50002">
    <property type="entry name" value="SH3"/>
    <property type="match status" value="1"/>
</dbReference>
<dbReference type="GO" id="GO:0031097">
    <property type="term" value="C:medial cortex"/>
    <property type="evidence" value="ECO:0007669"/>
    <property type="project" value="TreeGrafter"/>
</dbReference>
<feature type="domain" description="BAR" evidence="6">
    <location>
        <begin position="6"/>
        <end position="259"/>
    </location>
</feature>
<dbReference type="InterPro" id="IPR004148">
    <property type="entry name" value="BAR_dom"/>
</dbReference>
<feature type="region of interest" description="Disordered" evidence="4">
    <location>
        <begin position="271"/>
        <end position="332"/>
    </location>
</feature>
<dbReference type="PANTHER" id="PTHR47174">
    <property type="entry name" value="BRIDGING INTEGRATOR 3"/>
    <property type="match status" value="1"/>
</dbReference>
<dbReference type="CDD" id="cd07599">
    <property type="entry name" value="BAR_Rvs167p"/>
    <property type="match status" value="1"/>
</dbReference>
<dbReference type="Proteomes" id="UP000319663">
    <property type="component" value="Unassembled WGS sequence"/>
</dbReference>
<dbReference type="EMBL" id="VIFY01000304">
    <property type="protein sequence ID" value="TQB67806.1"/>
    <property type="molecule type" value="Genomic_DNA"/>
</dbReference>
<dbReference type="GO" id="GO:1990528">
    <property type="term" value="C:Rvs161p-Rvs167p complex"/>
    <property type="evidence" value="ECO:0007669"/>
    <property type="project" value="TreeGrafter"/>
</dbReference>
<dbReference type="GO" id="GO:0006897">
    <property type="term" value="P:endocytosis"/>
    <property type="evidence" value="ECO:0007669"/>
    <property type="project" value="InterPro"/>
</dbReference>
<dbReference type="STRING" id="5098.A0A507QH02"/>
<feature type="coiled-coil region" evidence="3">
    <location>
        <begin position="158"/>
        <end position="185"/>
    </location>
</feature>
<keyword evidence="8" id="KW-1185">Reference proteome</keyword>
<feature type="compositionally biased region" description="Low complexity" evidence="4">
    <location>
        <begin position="271"/>
        <end position="286"/>
    </location>
</feature>
<dbReference type="SMART" id="SM00326">
    <property type="entry name" value="SH3"/>
    <property type="match status" value="1"/>
</dbReference>
<dbReference type="PRINTS" id="PR00452">
    <property type="entry name" value="SH3DOMAIN"/>
</dbReference>
<evidence type="ECO:0000313" key="7">
    <source>
        <dbReference type="EMBL" id="TQB67806.1"/>
    </source>
</evidence>
<dbReference type="PROSITE" id="PS51021">
    <property type="entry name" value="BAR"/>
    <property type="match status" value="1"/>
</dbReference>
<dbReference type="SUPFAM" id="SSF50044">
    <property type="entry name" value="SH3-domain"/>
    <property type="match status" value="1"/>
</dbReference>
<feature type="domain" description="SH3" evidence="5">
    <location>
        <begin position="422"/>
        <end position="480"/>
    </location>
</feature>
<dbReference type="FunFam" id="2.30.30.40:FF:000100">
    <property type="entry name" value="SH3 domain-containing YSC84-like protein 1"/>
    <property type="match status" value="1"/>
</dbReference>
<evidence type="ECO:0000259" key="5">
    <source>
        <dbReference type="PROSITE" id="PS50002"/>
    </source>
</evidence>
<evidence type="ECO:0000256" key="1">
    <source>
        <dbReference type="ARBA" id="ARBA00022443"/>
    </source>
</evidence>
<proteinExistence type="predicted"/>
<accession>A0A507QH02</accession>
<comment type="caution">
    <text evidence="7">The sequence shown here is derived from an EMBL/GenBank/DDBJ whole genome shotgun (WGS) entry which is preliminary data.</text>
</comment>
<dbReference type="SUPFAM" id="SSF103657">
    <property type="entry name" value="BAR/IMD domain-like"/>
    <property type="match status" value="1"/>
</dbReference>
<dbReference type="Pfam" id="PF14604">
    <property type="entry name" value="SH3_9"/>
    <property type="match status" value="1"/>
</dbReference>
<evidence type="ECO:0000259" key="6">
    <source>
        <dbReference type="PROSITE" id="PS51021"/>
    </source>
</evidence>
<dbReference type="GO" id="GO:0030479">
    <property type="term" value="C:actin cortical patch"/>
    <property type="evidence" value="ECO:0007669"/>
    <property type="project" value="TreeGrafter"/>
</dbReference>
<dbReference type="GO" id="GO:0008289">
    <property type="term" value="F:lipid binding"/>
    <property type="evidence" value="ECO:0007669"/>
    <property type="project" value="TreeGrafter"/>
</dbReference>
<dbReference type="Pfam" id="PF03114">
    <property type="entry name" value="BAR"/>
    <property type="match status" value="1"/>
</dbReference>
<evidence type="ECO:0000256" key="3">
    <source>
        <dbReference type="SAM" id="Coils"/>
    </source>
</evidence>
<evidence type="ECO:0000256" key="2">
    <source>
        <dbReference type="PROSITE-ProRule" id="PRU00192"/>
    </source>
</evidence>
<dbReference type="InterPro" id="IPR027267">
    <property type="entry name" value="AH/BAR_dom_sf"/>
</dbReference>
<name>A0A507QH02_MONPU</name>
<dbReference type="Gene3D" id="2.30.30.40">
    <property type="entry name" value="SH3 Domains"/>
    <property type="match status" value="1"/>
</dbReference>
<keyword evidence="3" id="KW-0175">Coiled coil</keyword>
<dbReference type="GO" id="GO:0043332">
    <property type="term" value="C:mating projection tip"/>
    <property type="evidence" value="ECO:0007669"/>
    <property type="project" value="TreeGrafter"/>
</dbReference>
<evidence type="ECO:0000256" key="4">
    <source>
        <dbReference type="SAM" id="MobiDB-lite"/>
    </source>
</evidence>
<dbReference type="InterPro" id="IPR001452">
    <property type="entry name" value="SH3_domain"/>
</dbReference>
<dbReference type="GO" id="GO:0051666">
    <property type="term" value="P:actin cortical patch localization"/>
    <property type="evidence" value="ECO:0007669"/>
    <property type="project" value="InterPro"/>
</dbReference>